<reference evidence="8 9" key="1">
    <citation type="submission" date="2019-07" db="EMBL/GenBank/DDBJ databases">
        <title>New Mycobacterium species.</title>
        <authorList>
            <person name="Tortoli E."/>
            <person name="Ghielmetti G."/>
            <person name="Friedel U."/>
            <person name="Trovato A."/>
        </authorList>
    </citation>
    <scope>NUCLEOTIDE SEQUENCE [LARGE SCALE GENOMIC DNA]</scope>
    <source>
        <strain evidence="8 9">16-83</strain>
    </source>
</reference>
<dbReference type="Pfam" id="PF00440">
    <property type="entry name" value="TetR_N"/>
    <property type="match status" value="2"/>
</dbReference>
<accession>A0A557Y0S8</accession>
<keyword evidence="9" id="KW-1185">Reference proteome</keyword>
<evidence type="ECO:0000256" key="1">
    <source>
        <dbReference type="ARBA" id="ARBA00011738"/>
    </source>
</evidence>
<dbReference type="GO" id="GO:0045892">
    <property type="term" value="P:negative regulation of DNA-templated transcription"/>
    <property type="evidence" value="ECO:0007669"/>
    <property type="project" value="UniProtKB-ARBA"/>
</dbReference>
<name>A0A557Y0S8_9MYCO</name>
<evidence type="ECO:0000313" key="9">
    <source>
        <dbReference type="Proteomes" id="UP000320513"/>
    </source>
</evidence>
<dbReference type="FunFam" id="1.10.10.60:FF:000141">
    <property type="entry name" value="TetR family transcriptional regulator"/>
    <property type="match status" value="1"/>
</dbReference>
<dbReference type="OrthoDB" id="5112469at2"/>
<dbReference type="Gene3D" id="1.10.357.10">
    <property type="entry name" value="Tetracycline Repressor, domain 2"/>
    <property type="match status" value="2"/>
</dbReference>
<dbReference type="InterPro" id="IPR009057">
    <property type="entry name" value="Homeodomain-like_sf"/>
</dbReference>
<evidence type="ECO:0000256" key="4">
    <source>
        <dbReference type="ARBA" id="ARBA00023163"/>
    </source>
</evidence>
<comment type="subunit">
    <text evidence="1">Homodimer.</text>
</comment>
<feature type="region of interest" description="Disordered" evidence="6">
    <location>
        <begin position="1"/>
        <end position="22"/>
    </location>
</feature>
<dbReference type="PANTHER" id="PTHR30055:SF234">
    <property type="entry name" value="HTH-TYPE TRANSCRIPTIONAL REGULATOR BETI"/>
    <property type="match status" value="1"/>
</dbReference>
<organism evidence="8 9">
    <name type="scientific">Mycobacterium helveticum</name>
    <dbReference type="NCBI Taxonomy" id="2592811"/>
    <lineage>
        <taxon>Bacteria</taxon>
        <taxon>Bacillati</taxon>
        <taxon>Actinomycetota</taxon>
        <taxon>Actinomycetes</taxon>
        <taxon>Mycobacteriales</taxon>
        <taxon>Mycobacteriaceae</taxon>
        <taxon>Mycobacterium</taxon>
    </lineage>
</organism>
<keyword evidence="2" id="KW-0805">Transcription regulation</keyword>
<keyword evidence="3 5" id="KW-0238">DNA-binding</keyword>
<dbReference type="GO" id="GO:0003700">
    <property type="term" value="F:DNA-binding transcription factor activity"/>
    <property type="evidence" value="ECO:0007669"/>
    <property type="project" value="TreeGrafter"/>
</dbReference>
<evidence type="ECO:0000256" key="5">
    <source>
        <dbReference type="PROSITE-ProRule" id="PRU00335"/>
    </source>
</evidence>
<dbReference type="Proteomes" id="UP000320513">
    <property type="component" value="Unassembled WGS sequence"/>
</dbReference>
<evidence type="ECO:0000256" key="6">
    <source>
        <dbReference type="SAM" id="MobiDB-lite"/>
    </source>
</evidence>
<comment type="caution">
    <text evidence="8">The sequence shown here is derived from an EMBL/GenBank/DDBJ whole genome shotgun (WGS) entry which is preliminary data.</text>
</comment>
<gene>
    <name evidence="8" type="ORF">FPZ47_01685</name>
</gene>
<evidence type="ECO:0000313" key="8">
    <source>
        <dbReference type="EMBL" id="TVS92167.1"/>
    </source>
</evidence>
<feature type="domain" description="HTH tetR-type" evidence="7">
    <location>
        <begin position="26"/>
        <end position="86"/>
    </location>
</feature>
<dbReference type="AlphaFoldDB" id="A0A557Y0S8"/>
<dbReference type="PROSITE" id="PS50977">
    <property type="entry name" value="HTH_TETR_2"/>
    <property type="match status" value="2"/>
</dbReference>
<feature type="domain" description="HTH tetR-type" evidence="7">
    <location>
        <begin position="252"/>
        <end position="312"/>
    </location>
</feature>
<dbReference type="InterPro" id="IPR001647">
    <property type="entry name" value="HTH_TetR"/>
</dbReference>
<dbReference type="PRINTS" id="PR00455">
    <property type="entry name" value="HTHTETR"/>
</dbReference>
<protein>
    <submittedName>
        <fullName evidence="8">TetR/AcrR family transcriptional regulator</fullName>
    </submittedName>
</protein>
<dbReference type="PANTHER" id="PTHR30055">
    <property type="entry name" value="HTH-TYPE TRANSCRIPTIONAL REGULATOR RUTR"/>
    <property type="match status" value="1"/>
</dbReference>
<evidence type="ECO:0000259" key="7">
    <source>
        <dbReference type="PROSITE" id="PS50977"/>
    </source>
</evidence>
<sequence length="432" mass="46328">MARTPDKLRRPGYAPGTNAGVGRRGLHTRDRILRCAAQVFLANGFHATSLDAIAKAARTSRATVYQYFAGKEEIFGELSAVAGRDVLAHGEQLGGLGPTVDGVEALHRWLVEWADIYDTHAAVFAEFPGIGTATGLAVIDASPVADRFHETVTDRLRRTLLRDLEADDAAAALGRIPHMVHLYRYRAMFPLPVRATVTRSLTVVLQLMLFPETPADVLQAVAPQVTHVSARTSDPALDTAAATPAVLEASGSPIPQDVLSVSSALFAERGYYAVGMEEIAAAADVSRATLYRYFSTKDKILAELTRRAVAEIEKHAAALPVMATGSLTAWMLGYVRFHRAYRGVIRAWFDGTVAEQLSDADVDHGIGAIHQAVAALLSTVDLPAGIDPDVACAVFVAVLGRMSEPTAEGAPGTDERAAELMVNLLRRSLLRS</sequence>
<feature type="DNA-binding region" description="H-T-H motif" evidence="5">
    <location>
        <begin position="49"/>
        <end position="68"/>
    </location>
</feature>
<dbReference type="GO" id="GO:0000976">
    <property type="term" value="F:transcription cis-regulatory region binding"/>
    <property type="evidence" value="ECO:0007669"/>
    <property type="project" value="TreeGrafter"/>
</dbReference>
<dbReference type="RefSeq" id="WP_144945388.1">
    <property type="nucleotide sequence ID" value="NZ_VMQU01000004.1"/>
</dbReference>
<evidence type="ECO:0000256" key="2">
    <source>
        <dbReference type="ARBA" id="ARBA00023015"/>
    </source>
</evidence>
<dbReference type="InterPro" id="IPR050109">
    <property type="entry name" value="HTH-type_TetR-like_transc_reg"/>
</dbReference>
<dbReference type="SUPFAM" id="SSF46689">
    <property type="entry name" value="Homeodomain-like"/>
    <property type="match status" value="2"/>
</dbReference>
<keyword evidence="4" id="KW-0804">Transcription</keyword>
<proteinExistence type="predicted"/>
<feature type="DNA-binding region" description="H-T-H motif" evidence="5">
    <location>
        <begin position="275"/>
        <end position="294"/>
    </location>
</feature>
<dbReference type="EMBL" id="VMQU01000004">
    <property type="protein sequence ID" value="TVS92167.1"/>
    <property type="molecule type" value="Genomic_DNA"/>
</dbReference>
<evidence type="ECO:0000256" key="3">
    <source>
        <dbReference type="ARBA" id="ARBA00023125"/>
    </source>
</evidence>